<dbReference type="GO" id="GO:0030170">
    <property type="term" value="F:pyridoxal phosphate binding"/>
    <property type="evidence" value="ECO:0007669"/>
    <property type="project" value="InterPro"/>
</dbReference>
<dbReference type="InterPro" id="IPR004839">
    <property type="entry name" value="Aminotransferase_I/II_large"/>
</dbReference>
<proteinExistence type="inferred from homology"/>
<evidence type="ECO:0000259" key="6">
    <source>
        <dbReference type="Pfam" id="PF00155"/>
    </source>
</evidence>
<comment type="caution">
    <text evidence="7">The sequence shown here is derived from an EMBL/GenBank/DDBJ whole genome shotgun (WGS) entry which is preliminary data.</text>
</comment>
<gene>
    <name evidence="7" type="ORF">ENO47_05445</name>
</gene>
<keyword evidence="4 7" id="KW-0808">Transferase</keyword>
<evidence type="ECO:0000256" key="1">
    <source>
        <dbReference type="ARBA" id="ARBA00001933"/>
    </source>
</evidence>
<dbReference type="InterPro" id="IPR015421">
    <property type="entry name" value="PyrdxlP-dep_Trfase_major"/>
</dbReference>
<evidence type="ECO:0000256" key="4">
    <source>
        <dbReference type="ARBA" id="ARBA00022679"/>
    </source>
</evidence>
<dbReference type="InterPro" id="IPR015424">
    <property type="entry name" value="PyrdxlP-dep_Trfase"/>
</dbReference>
<dbReference type="AlphaFoldDB" id="A0A7C2VHM2"/>
<evidence type="ECO:0000313" key="7">
    <source>
        <dbReference type="EMBL" id="HEW46096.1"/>
    </source>
</evidence>
<evidence type="ECO:0000256" key="2">
    <source>
        <dbReference type="ARBA" id="ARBA00007441"/>
    </source>
</evidence>
<dbReference type="Gene3D" id="3.40.640.10">
    <property type="entry name" value="Type I PLP-dependent aspartate aminotransferase-like (Major domain)"/>
    <property type="match status" value="1"/>
</dbReference>
<name>A0A7C2VHM2_9AQUI</name>
<dbReference type="GO" id="GO:0008483">
    <property type="term" value="F:transaminase activity"/>
    <property type="evidence" value="ECO:0007669"/>
    <property type="project" value="UniProtKB-KW"/>
</dbReference>
<dbReference type="SUPFAM" id="SSF53383">
    <property type="entry name" value="PLP-dependent transferases"/>
    <property type="match status" value="1"/>
</dbReference>
<dbReference type="InterPro" id="IPR050596">
    <property type="entry name" value="AspAT/PAT-like"/>
</dbReference>
<organism evidence="7">
    <name type="scientific">Hydrogenobacter sp</name>
    <dbReference type="NCBI Taxonomy" id="2152829"/>
    <lineage>
        <taxon>Bacteria</taxon>
        <taxon>Pseudomonadati</taxon>
        <taxon>Aquificota</taxon>
        <taxon>Aquificia</taxon>
        <taxon>Aquificales</taxon>
        <taxon>Aquificaceae</taxon>
        <taxon>Hydrogenobacter</taxon>
    </lineage>
</organism>
<dbReference type="EMBL" id="DSFP01000047">
    <property type="protein sequence ID" value="HEW46096.1"/>
    <property type="molecule type" value="Genomic_DNA"/>
</dbReference>
<evidence type="ECO:0000256" key="5">
    <source>
        <dbReference type="ARBA" id="ARBA00022898"/>
    </source>
</evidence>
<reference evidence="7" key="1">
    <citation type="journal article" date="2020" name="mSystems">
        <title>Genome- and Community-Level Interaction Insights into Carbon Utilization and Element Cycling Functions of Hydrothermarchaeota in Hydrothermal Sediment.</title>
        <authorList>
            <person name="Zhou Z."/>
            <person name="Liu Y."/>
            <person name="Xu W."/>
            <person name="Pan J."/>
            <person name="Luo Z.H."/>
            <person name="Li M."/>
        </authorList>
    </citation>
    <scope>NUCLEOTIDE SEQUENCE [LARGE SCALE GENOMIC DNA]</scope>
    <source>
        <strain evidence="7">SpSt-132</strain>
    </source>
</reference>
<evidence type="ECO:0000256" key="3">
    <source>
        <dbReference type="ARBA" id="ARBA00022576"/>
    </source>
</evidence>
<dbReference type="CDD" id="cd00609">
    <property type="entry name" value="AAT_like"/>
    <property type="match status" value="1"/>
</dbReference>
<dbReference type="PANTHER" id="PTHR46383">
    <property type="entry name" value="ASPARTATE AMINOTRANSFERASE"/>
    <property type="match status" value="1"/>
</dbReference>
<dbReference type="PANTHER" id="PTHR46383:SF2">
    <property type="entry name" value="AMINOTRANSFERASE"/>
    <property type="match status" value="1"/>
</dbReference>
<accession>A0A7C2VHM2</accession>
<keyword evidence="5" id="KW-0663">Pyridoxal phosphate</keyword>
<comment type="similarity">
    <text evidence="2">Belongs to the class-I pyridoxal-phosphate-dependent aminotransferase family.</text>
</comment>
<dbReference type="GO" id="GO:0006520">
    <property type="term" value="P:amino acid metabolic process"/>
    <property type="evidence" value="ECO:0007669"/>
    <property type="project" value="InterPro"/>
</dbReference>
<feature type="domain" description="Aminotransferase class I/classII large" evidence="6">
    <location>
        <begin position="24"/>
        <end position="367"/>
    </location>
</feature>
<keyword evidence="3 7" id="KW-0032">Aminotransferase</keyword>
<sequence length="373" mass="42705">MGRIEKVSPFLVMDILKEAQSLGDVVHMEIGEPDLEPSPKVIEALERAIKDRNFSYTPSLGLWELRERITKHYYDYYGVDVSPSRVIITTGTSSAFLIVYALLLDYGDKIVLSDPSYPCYKNFAYILDIEPLMVNVDHSTNYQITPDHLIDIKGFKAIHISSPSNPTGNLYQEDNLKALCQFCDERGIYLISDEIYHGLVYDKKERTVLEFSQRAIVINGFSKAFCMPGFRLGWLILPDEDLVRKAELISQNLYISAPTISQYAALGAFDYEYLEHVRDTYKKRRDLLIKELDGVGKIDVYPEGAFYLWMDVSKYGMNSYELSIRLLREAKVAVTPGIDFGKNNTDRFIRISFAKDGGTLQEGARRIRDYLTR</sequence>
<comment type="cofactor">
    <cofactor evidence="1">
        <name>pyridoxal 5'-phosphate</name>
        <dbReference type="ChEBI" id="CHEBI:597326"/>
    </cofactor>
</comment>
<dbReference type="Pfam" id="PF00155">
    <property type="entry name" value="Aminotran_1_2"/>
    <property type="match status" value="1"/>
</dbReference>
<protein>
    <submittedName>
        <fullName evidence="7">Aminotransferase class I/II-fold pyridoxal phosphate-dependent enzyme</fullName>
    </submittedName>
</protein>